<comment type="subcellular location">
    <subcellularLocation>
        <location evidence="1">Endomembrane system</location>
        <topology evidence="1">Peripheral membrane protein</topology>
    </subcellularLocation>
</comment>
<name>A0ABU6R7B3_9FABA</name>
<evidence type="ECO:0000313" key="4">
    <source>
        <dbReference type="EMBL" id="MED6119841.1"/>
    </source>
</evidence>
<dbReference type="PROSITE" id="PS50097">
    <property type="entry name" value="BTB"/>
    <property type="match status" value="1"/>
</dbReference>
<dbReference type="Gene3D" id="1.25.40.420">
    <property type="match status" value="1"/>
</dbReference>
<dbReference type="Pfam" id="PF00651">
    <property type="entry name" value="BTB"/>
    <property type="match status" value="1"/>
</dbReference>
<sequence length="283" mass="32071">MPPRWFTTASTSVNEVYFDMESNGFEEEEEEPLTVKCRSCDEEYEADEAGTCKACYEKANENQEKLKREINDLKSKVSFLKLPSPSQDSVTYGHSLGTTDVVLVPSGDPSAPADASVPAHRAVLAIRSPVFKAMLENYMEESQSGTINIADVKWDTLREFVNYLYTAEATLDEQKAHELLKLGEKYQVNHLKEHCEKYLISTLKLDNNAMVNYPFACSYNAKELRRACLEELTANMEMLKKNEMYPEMVQNYPELVVDIYEYYLSKQPDILACLGATNNGTGN</sequence>
<evidence type="ECO:0000256" key="1">
    <source>
        <dbReference type="ARBA" id="ARBA00004184"/>
    </source>
</evidence>
<dbReference type="SMART" id="SM00225">
    <property type="entry name" value="BTB"/>
    <property type="match status" value="1"/>
</dbReference>
<feature type="domain" description="BTB" evidence="3">
    <location>
        <begin position="99"/>
        <end position="173"/>
    </location>
</feature>
<dbReference type="Proteomes" id="UP001341840">
    <property type="component" value="Unassembled WGS sequence"/>
</dbReference>
<comment type="caution">
    <text evidence="4">The sequence shown here is derived from an EMBL/GenBank/DDBJ whole genome shotgun (WGS) entry which is preliminary data.</text>
</comment>
<proteinExistence type="predicted"/>
<comment type="pathway">
    <text evidence="2">Protein modification; protein ubiquitination.</text>
</comment>
<gene>
    <name evidence="4" type="ORF">PIB30_015360</name>
</gene>
<evidence type="ECO:0000259" key="3">
    <source>
        <dbReference type="PROSITE" id="PS50097"/>
    </source>
</evidence>
<reference evidence="4 5" key="1">
    <citation type="journal article" date="2023" name="Plants (Basel)">
        <title>Bridging the Gap: Combining Genomics and Transcriptomics Approaches to Understand Stylosanthes scabra, an Orphan Legume from the Brazilian Caatinga.</title>
        <authorList>
            <person name="Ferreira-Neto J.R.C."/>
            <person name="da Silva M.D."/>
            <person name="Binneck E."/>
            <person name="de Melo N.F."/>
            <person name="da Silva R.H."/>
            <person name="de Melo A.L.T.M."/>
            <person name="Pandolfi V."/>
            <person name="Bustamante F.O."/>
            <person name="Brasileiro-Vidal A.C."/>
            <person name="Benko-Iseppon A.M."/>
        </authorList>
    </citation>
    <scope>NUCLEOTIDE SEQUENCE [LARGE SCALE GENOMIC DNA]</scope>
    <source>
        <tissue evidence="4">Leaves</tissue>
    </source>
</reference>
<dbReference type="PANTHER" id="PTHR24413">
    <property type="entry name" value="SPECKLE-TYPE POZ PROTEIN"/>
    <property type="match status" value="1"/>
</dbReference>
<dbReference type="SUPFAM" id="SSF54695">
    <property type="entry name" value="POZ domain"/>
    <property type="match status" value="1"/>
</dbReference>
<dbReference type="InterPro" id="IPR000210">
    <property type="entry name" value="BTB/POZ_dom"/>
</dbReference>
<dbReference type="CDD" id="cd18186">
    <property type="entry name" value="BTB_POZ_ZBTB_KLHL-like"/>
    <property type="match status" value="1"/>
</dbReference>
<dbReference type="Gene3D" id="3.30.710.10">
    <property type="entry name" value="Potassium Channel Kv1.1, Chain A"/>
    <property type="match status" value="1"/>
</dbReference>
<organism evidence="4 5">
    <name type="scientific">Stylosanthes scabra</name>
    <dbReference type="NCBI Taxonomy" id="79078"/>
    <lineage>
        <taxon>Eukaryota</taxon>
        <taxon>Viridiplantae</taxon>
        <taxon>Streptophyta</taxon>
        <taxon>Embryophyta</taxon>
        <taxon>Tracheophyta</taxon>
        <taxon>Spermatophyta</taxon>
        <taxon>Magnoliopsida</taxon>
        <taxon>eudicotyledons</taxon>
        <taxon>Gunneridae</taxon>
        <taxon>Pentapetalae</taxon>
        <taxon>rosids</taxon>
        <taxon>fabids</taxon>
        <taxon>Fabales</taxon>
        <taxon>Fabaceae</taxon>
        <taxon>Papilionoideae</taxon>
        <taxon>50 kb inversion clade</taxon>
        <taxon>dalbergioids sensu lato</taxon>
        <taxon>Dalbergieae</taxon>
        <taxon>Pterocarpus clade</taxon>
        <taxon>Stylosanthes</taxon>
    </lineage>
</organism>
<protein>
    <recommendedName>
        <fullName evidence="3">BTB domain-containing protein</fullName>
    </recommendedName>
</protein>
<dbReference type="InterPro" id="IPR011333">
    <property type="entry name" value="SKP1/BTB/POZ_sf"/>
</dbReference>
<accession>A0ABU6R7B3</accession>
<dbReference type="EMBL" id="JASCZI010030250">
    <property type="protein sequence ID" value="MED6119841.1"/>
    <property type="molecule type" value="Genomic_DNA"/>
</dbReference>
<keyword evidence="5" id="KW-1185">Reference proteome</keyword>
<evidence type="ECO:0000313" key="5">
    <source>
        <dbReference type="Proteomes" id="UP001341840"/>
    </source>
</evidence>
<evidence type="ECO:0000256" key="2">
    <source>
        <dbReference type="ARBA" id="ARBA00004906"/>
    </source>
</evidence>